<gene>
    <name evidence="1" type="ORF">LCGC14_2985810</name>
</gene>
<evidence type="ECO:0000313" key="1">
    <source>
        <dbReference type="EMBL" id="KKK64281.1"/>
    </source>
</evidence>
<dbReference type="AlphaFoldDB" id="A0A0F8ZWF1"/>
<name>A0A0F8ZWF1_9ZZZZ</name>
<protein>
    <submittedName>
        <fullName evidence="1">Uncharacterized protein</fullName>
    </submittedName>
</protein>
<organism evidence="1">
    <name type="scientific">marine sediment metagenome</name>
    <dbReference type="NCBI Taxonomy" id="412755"/>
    <lineage>
        <taxon>unclassified sequences</taxon>
        <taxon>metagenomes</taxon>
        <taxon>ecological metagenomes</taxon>
    </lineage>
</organism>
<accession>A0A0F8ZWF1</accession>
<proteinExistence type="predicted"/>
<sequence length="87" mass="10389">MAKLDIDEYRKMYLSVVEDHLLARKDQIPNFTTENLHRAIMTEMNRADEETWEVEVPDDKDKAIAEAEERCMDFFENHKDYDTGKTF</sequence>
<reference evidence="1" key="1">
    <citation type="journal article" date="2015" name="Nature">
        <title>Complex archaea that bridge the gap between prokaryotes and eukaryotes.</title>
        <authorList>
            <person name="Spang A."/>
            <person name="Saw J.H."/>
            <person name="Jorgensen S.L."/>
            <person name="Zaremba-Niedzwiedzka K."/>
            <person name="Martijn J."/>
            <person name="Lind A.E."/>
            <person name="van Eijk R."/>
            <person name="Schleper C."/>
            <person name="Guy L."/>
            <person name="Ettema T.J."/>
        </authorList>
    </citation>
    <scope>NUCLEOTIDE SEQUENCE</scope>
</reference>
<dbReference type="EMBL" id="LAZR01061091">
    <property type="protein sequence ID" value="KKK64281.1"/>
    <property type="molecule type" value="Genomic_DNA"/>
</dbReference>
<comment type="caution">
    <text evidence="1">The sequence shown here is derived from an EMBL/GenBank/DDBJ whole genome shotgun (WGS) entry which is preliminary data.</text>
</comment>